<dbReference type="EMBL" id="LS398110">
    <property type="protein sequence ID" value="SPP97864.1"/>
    <property type="molecule type" value="Genomic_DNA"/>
</dbReference>
<sequence length="65" mass="7527">MRAFCDVAQRNFRKSYNQLFEARILLLAALKLVLFGRHHRCCATLAAAEMIHVAPFPIRQTQQKI</sequence>
<accession>A0A2U3Q8X0</accession>
<dbReference type="RefSeq" id="WP_164936915.1">
    <property type="nucleotide sequence ID" value="NZ_RDQF01000013.1"/>
</dbReference>
<dbReference type="AlphaFoldDB" id="A0A2U3Q8X0"/>
<reference evidence="1 2" key="1">
    <citation type="submission" date="2018-03" db="EMBL/GenBank/DDBJ databases">
        <authorList>
            <person name="Gully D."/>
        </authorList>
    </citation>
    <scope>NUCLEOTIDE SEQUENCE [LARGE SCALE GENOMIC DNA]</scope>
    <source>
        <strain evidence="1">ORS3257</strain>
    </source>
</reference>
<evidence type="ECO:0000313" key="1">
    <source>
        <dbReference type="EMBL" id="SPP97864.1"/>
    </source>
</evidence>
<evidence type="ECO:0000313" key="2">
    <source>
        <dbReference type="Proteomes" id="UP000246085"/>
    </source>
</evidence>
<gene>
    <name evidence="1" type="ORF">BRAD3257_7015</name>
</gene>
<name>A0A2U3Q8X0_9BRAD</name>
<dbReference type="KEGG" id="bvz:BRAD3257_7015"/>
<proteinExistence type="predicted"/>
<dbReference type="Proteomes" id="UP000246085">
    <property type="component" value="Chromosome BRAD3257"/>
</dbReference>
<evidence type="ECO:0008006" key="3">
    <source>
        <dbReference type="Google" id="ProtNLM"/>
    </source>
</evidence>
<protein>
    <recommendedName>
        <fullName evidence="3">Transposase</fullName>
    </recommendedName>
</protein>
<organism evidence="1 2">
    <name type="scientific">Bradyrhizobium vignae</name>
    <dbReference type="NCBI Taxonomy" id="1549949"/>
    <lineage>
        <taxon>Bacteria</taxon>
        <taxon>Pseudomonadati</taxon>
        <taxon>Pseudomonadota</taxon>
        <taxon>Alphaproteobacteria</taxon>
        <taxon>Hyphomicrobiales</taxon>
        <taxon>Nitrobacteraceae</taxon>
        <taxon>Bradyrhizobium</taxon>
    </lineage>
</organism>